<gene>
    <name evidence="4" type="ORF">O3303_08910</name>
</gene>
<name>A0ABY7LXK6_9BACT</name>
<feature type="domain" description="Xylose isomerase-like TIM barrel" evidence="3">
    <location>
        <begin position="85"/>
        <end position="283"/>
    </location>
</feature>
<dbReference type="RefSeq" id="WP_269561709.1">
    <property type="nucleotide sequence ID" value="NZ_CP114767.1"/>
</dbReference>
<proteinExistence type="inferred from homology"/>
<reference evidence="4 5" key="1">
    <citation type="submission" date="2022-12" db="EMBL/GenBank/DDBJ databases">
        <title>Hymenobacter canadensis sp. nov. isolated from lake water of the Cambridge Bay, Canada.</title>
        <authorList>
            <person name="Kim W.H."/>
            <person name="Lee Y.M."/>
        </authorList>
    </citation>
    <scope>NUCLEOTIDE SEQUENCE [LARGE SCALE GENOMIC DNA]</scope>
    <source>
        <strain evidence="4 5">PAMC 29467</strain>
    </source>
</reference>
<accession>A0ABY7LXK6</accession>
<dbReference type="InterPro" id="IPR026040">
    <property type="entry name" value="HyI-like"/>
</dbReference>
<dbReference type="InterPro" id="IPR036237">
    <property type="entry name" value="Xyl_isomerase-like_sf"/>
</dbReference>
<dbReference type="PIRSF" id="PIRSF006241">
    <property type="entry name" value="HyI"/>
    <property type="match status" value="1"/>
</dbReference>
<keyword evidence="5" id="KW-1185">Reference proteome</keyword>
<dbReference type="PROSITE" id="PS51257">
    <property type="entry name" value="PROKAR_LIPOPROTEIN"/>
    <property type="match status" value="1"/>
</dbReference>
<evidence type="ECO:0000313" key="4">
    <source>
        <dbReference type="EMBL" id="WBA43673.1"/>
    </source>
</evidence>
<dbReference type="InterPro" id="IPR050417">
    <property type="entry name" value="Sugar_Epim/Isomerase"/>
</dbReference>
<dbReference type="Gene3D" id="3.20.20.150">
    <property type="entry name" value="Divalent-metal-dependent TIM barrel enzymes"/>
    <property type="match status" value="1"/>
</dbReference>
<evidence type="ECO:0000256" key="1">
    <source>
        <dbReference type="ARBA" id="ARBA00023235"/>
    </source>
</evidence>
<evidence type="ECO:0000256" key="2">
    <source>
        <dbReference type="PIRNR" id="PIRNR006241"/>
    </source>
</evidence>
<dbReference type="PROSITE" id="PS51318">
    <property type="entry name" value="TAT"/>
    <property type="match status" value="1"/>
</dbReference>
<evidence type="ECO:0000259" key="3">
    <source>
        <dbReference type="Pfam" id="PF01261"/>
    </source>
</evidence>
<dbReference type="EMBL" id="CP114767">
    <property type="protein sequence ID" value="WBA43673.1"/>
    <property type="molecule type" value="Genomic_DNA"/>
</dbReference>
<evidence type="ECO:0000313" key="5">
    <source>
        <dbReference type="Proteomes" id="UP001211005"/>
    </source>
</evidence>
<protein>
    <submittedName>
        <fullName evidence="4">TIM barrel protein</fullName>
    </submittedName>
</protein>
<dbReference type="Pfam" id="PF01261">
    <property type="entry name" value="AP_endonuc_2"/>
    <property type="match status" value="1"/>
</dbReference>
<dbReference type="Proteomes" id="UP001211005">
    <property type="component" value="Chromosome"/>
</dbReference>
<dbReference type="PANTHER" id="PTHR43489:SF3">
    <property type="entry name" value="XYLOSE ISOMERASE DOMAIN PROTEIN TIM BARREL"/>
    <property type="match status" value="1"/>
</dbReference>
<sequence length="294" mass="32299">MATWNRRAALKGLVTGTAAVGTLGMSAACSAEEKPAASAPLKNNLKQSVCRWCFGKLPLEELCAAAKAMGLNGIDLVGPAEWPTLKKYGLDSPMCNGAEINLTDGFNDPKFHAQLRQRYAAMIPQVAQAGYTNLICFSGSRRGLSEEAGLANCVAGLQPLMALAAKHKVVLVMELLNSKIDHPDYQCDRTAWGVELAKRLDSEHFKLLYDIYHMQINEGDVIRTLTDHHRYIAHYHTAGVPGRHELDDTQELNYPAIMRAIQATGFQGYVAQEFMPRQADGLQSLREAVRLCDV</sequence>
<dbReference type="SUPFAM" id="SSF51658">
    <property type="entry name" value="Xylose isomerase-like"/>
    <property type="match status" value="1"/>
</dbReference>
<dbReference type="InterPro" id="IPR013022">
    <property type="entry name" value="Xyl_isomerase-like_TIM-brl"/>
</dbReference>
<dbReference type="PANTHER" id="PTHR43489">
    <property type="entry name" value="ISOMERASE"/>
    <property type="match status" value="1"/>
</dbReference>
<dbReference type="InterPro" id="IPR006311">
    <property type="entry name" value="TAT_signal"/>
</dbReference>
<comment type="similarity">
    <text evidence="2">Belongs to the hyi family.</text>
</comment>
<keyword evidence="1 2" id="KW-0413">Isomerase</keyword>
<organism evidence="4 5">
    <name type="scientific">Hymenobacter canadensis</name>
    <dbReference type="NCBI Taxonomy" id="2999067"/>
    <lineage>
        <taxon>Bacteria</taxon>
        <taxon>Pseudomonadati</taxon>
        <taxon>Bacteroidota</taxon>
        <taxon>Cytophagia</taxon>
        <taxon>Cytophagales</taxon>
        <taxon>Hymenobacteraceae</taxon>
        <taxon>Hymenobacter</taxon>
    </lineage>
</organism>